<organism evidence="3 4">
    <name type="scientific">Limimonas halophila</name>
    <dbReference type="NCBI Taxonomy" id="1082479"/>
    <lineage>
        <taxon>Bacteria</taxon>
        <taxon>Pseudomonadati</taxon>
        <taxon>Pseudomonadota</taxon>
        <taxon>Alphaproteobacteria</taxon>
        <taxon>Rhodospirillales</taxon>
        <taxon>Rhodovibrionaceae</taxon>
        <taxon>Limimonas</taxon>
    </lineage>
</organism>
<dbReference type="EMBL" id="FNCE01000009">
    <property type="protein sequence ID" value="SDG33083.1"/>
    <property type="molecule type" value="Genomic_DNA"/>
</dbReference>
<dbReference type="RefSeq" id="WP_090020892.1">
    <property type="nucleotide sequence ID" value="NZ_FNCE01000009.1"/>
</dbReference>
<evidence type="ECO:0000256" key="2">
    <source>
        <dbReference type="SAM" id="Phobius"/>
    </source>
</evidence>
<accession>A0A1G7TCQ0</accession>
<keyword evidence="2" id="KW-0472">Membrane</keyword>
<sequence length="224" mass="23591">MGKRGDAAQQSDTEPGGGQPPRRVWRSGYGVVSGALKIGLPILAVGLVLLVIVWPRLFPARNGLEPVNGSSVTRSSDELAMTDPRYVGRDDKNRPFSVRAQRAKQTGADGKRVYLAQPQGTITLDNGRSLAAGAKSGYYHRDTKTLTLNGNVTVRHSSGYMLHTSAAEVDLKAGTVVSDRPVVGQGPAGTVYAQGMRVLDGGDTVIFTGRSQVTLDATENGGAS</sequence>
<reference evidence="3 4" key="1">
    <citation type="submission" date="2016-10" db="EMBL/GenBank/DDBJ databases">
        <authorList>
            <person name="de Groot N.N."/>
        </authorList>
    </citation>
    <scope>NUCLEOTIDE SEQUENCE [LARGE SCALE GENOMIC DNA]</scope>
    <source>
        <strain evidence="3 4">DSM 25584</strain>
    </source>
</reference>
<feature type="transmembrane region" description="Helical" evidence="2">
    <location>
        <begin position="29"/>
        <end position="54"/>
    </location>
</feature>
<gene>
    <name evidence="3" type="ORF">SAMN05216241_10922</name>
</gene>
<keyword evidence="4" id="KW-1185">Reference proteome</keyword>
<dbReference type="Pfam" id="PF06835">
    <property type="entry name" value="LptC"/>
    <property type="match status" value="1"/>
</dbReference>
<dbReference type="Gene3D" id="2.60.450.10">
    <property type="entry name" value="Lipopolysaccharide (LPS) transport protein A like domain"/>
    <property type="match status" value="1"/>
</dbReference>
<dbReference type="InterPro" id="IPR010664">
    <property type="entry name" value="LipoPS_assembly_LptC-rel"/>
</dbReference>
<proteinExistence type="predicted"/>
<dbReference type="GO" id="GO:0015221">
    <property type="term" value="F:lipopolysaccharide transmembrane transporter activity"/>
    <property type="evidence" value="ECO:0007669"/>
    <property type="project" value="InterPro"/>
</dbReference>
<keyword evidence="2" id="KW-1133">Transmembrane helix</keyword>
<protein>
    <submittedName>
        <fullName evidence="3">Lipopolysaccharide export system protein LptC</fullName>
    </submittedName>
</protein>
<dbReference type="GO" id="GO:0005886">
    <property type="term" value="C:plasma membrane"/>
    <property type="evidence" value="ECO:0007669"/>
    <property type="project" value="InterPro"/>
</dbReference>
<evidence type="ECO:0000313" key="3">
    <source>
        <dbReference type="EMBL" id="SDG33083.1"/>
    </source>
</evidence>
<dbReference type="OrthoDB" id="8441710at2"/>
<dbReference type="STRING" id="1082479.SAMN05216241_10922"/>
<dbReference type="NCBIfam" id="TIGR04409">
    <property type="entry name" value="LptC_YrbK"/>
    <property type="match status" value="1"/>
</dbReference>
<dbReference type="AlphaFoldDB" id="A0A1G7TCQ0"/>
<keyword evidence="2" id="KW-0812">Transmembrane</keyword>
<evidence type="ECO:0000256" key="1">
    <source>
        <dbReference type="SAM" id="MobiDB-lite"/>
    </source>
</evidence>
<feature type="region of interest" description="Disordered" evidence="1">
    <location>
        <begin position="1"/>
        <end position="24"/>
    </location>
</feature>
<name>A0A1G7TCQ0_9PROT</name>
<dbReference type="InterPro" id="IPR026265">
    <property type="entry name" value="LptC"/>
</dbReference>
<dbReference type="Proteomes" id="UP000199415">
    <property type="component" value="Unassembled WGS sequence"/>
</dbReference>
<evidence type="ECO:0000313" key="4">
    <source>
        <dbReference type="Proteomes" id="UP000199415"/>
    </source>
</evidence>